<dbReference type="EMBL" id="CAADFH010000002">
    <property type="protein sequence ID" value="VFJ87832.1"/>
    <property type="molecule type" value="Genomic_DNA"/>
</dbReference>
<gene>
    <name evidence="1" type="ORF">BECKLFY1418A_GA0070994_100274</name>
</gene>
<accession>A0A450U7P4</accession>
<protein>
    <submittedName>
        <fullName evidence="1">Uncharacterized protein</fullName>
    </submittedName>
</protein>
<organism evidence="1">
    <name type="scientific">Candidatus Kentrum sp. LFY</name>
    <dbReference type="NCBI Taxonomy" id="2126342"/>
    <lineage>
        <taxon>Bacteria</taxon>
        <taxon>Pseudomonadati</taxon>
        <taxon>Pseudomonadota</taxon>
        <taxon>Gammaproteobacteria</taxon>
        <taxon>Candidatus Kentrum</taxon>
    </lineage>
</organism>
<evidence type="ECO:0000313" key="1">
    <source>
        <dbReference type="EMBL" id="VFJ87832.1"/>
    </source>
</evidence>
<reference evidence="1" key="1">
    <citation type="submission" date="2019-02" db="EMBL/GenBank/DDBJ databases">
        <authorList>
            <person name="Gruber-Vodicka R. H."/>
            <person name="Seah K. B. B."/>
        </authorList>
    </citation>
    <scope>NUCLEOTIDE SEQUENCE</scope>
    <source>
        <strain evidence="1">BECK_M6</strain>
    </source>
</reference>
<proteinExistence type="predicted"/>
<name>A0A450U7P4_9GAMM</name>
<dbReference type="AlphaFoldDB" id="A0A450U7P4"/>
<sequence length="103" mass="11414">MRYGIWNNKGGVRASQAFGAMFQAIKENVLSFRSKDSFRFVGGSAEFGEMPDTHSVTIVCSHHGKPLYSVEPGPYSVHDARPQVNPEPLERYKEAVKGLLSTL</sequence>